<keyword evidence="1" id="KW-1185">Reference proteome</keyword>
<dbReference type="Proteomes" id="UP000095283">
    <property type="component" value="Unplaced"/>
</dbReference>
<reference evidence="2" key="1">
    <citation type="submission" date="2016-11" db="UniProtKB">
        <authorList>
            <consortium name="WormBaseParasite"/>
        </authorList>
    </citation>
    <scope>IDENTIFICATION</scope>
</reference>
<proteinExistence type="predicted"/>
<dbReference type="AlphaFoldDB" id="A0A1I7XSP5"/>
<organism evidence="1 2">
    <name type="scientific">Heterorhabditis bacteriophora</name>
    <name type="common">Entomopathogenic nematode worm</name>
    <dbReference type="NCBI Taxonomy" id="37862"/>
    <lineage>
        <taxon>Eukaryota</taxon>
        <taxon>Metazoa</taxon>
        <taxon>Ecdysozoa</taxon>
        <taxon>Nematoda</taxon>
        <taxon>Chromadorea</taxon>
        <taxon>Rhabditida</taxon>
        <taxon>Rhabditina</taxon>
        <taxon>Rhabditomorpha</taxon>
        <taxon>Strongyloidea</taxon>
        <taxon>Heterorhabditidae</taxon>
        <taxon>Heterorhabditis</taxon>
    </lineage>
</organism>
<protein>
    <submittedName>
        <fullName evidence="2">Phlebovirus glycoprotein G2 fusion domain-containing protein</fullName>
    </submittedName>
</protein>
<accession>A0A1I7XSP5</accession>
<name>A0A1I7XSP5_HETBA</name>
<evidence type="ECO:0000313" key="2">
    <source>
        <dbReference type="WBParaSite" id="Hba_20511"/>
    </source>
</evidence>
<sequence>MNNGLIDLEESSTYCSTNSFGQIQFEINKTTTCKFETKDMDCSSLQTSLKNIVSFTPTYICNCGICDTPILVQVYDLLLAFNV</sequence>
<dbReference type="WBParaSite" id="Hba_20511">
    <property type="protein sequence ID" value="Hba_20511"/>
    <property type="gene ID" value="Hba_20511"/>
</dbReference>
<evidence type="ECO:0000313" key="1">
    <source>
        <dbReference type="Proteomes" id="UP000095283"/>
    </source>
</evidence>